<feature type="domain" description="Thiamine pyrophosphate enzyme central" evidence="5">
    <location>
        <begin position="213"/>
        <end position="339"/>
    </location>
</feature>
<evidence type="ECO:0000313" key="8">
    <source>
        <dbReference type="EMBL" id="MFC4005775.1"/>
    </source>
</evidence>
<evidence type="ECO:0000256" key="3">
    <source>
        <dbReference type="ARBA" id="ARBA00023052"/>
    </source>
</evidence>
<dbReference type="Proteomes" id="UP001595851">
    <property type="component" value="Unassembled WGS sequence"/>
</dbReference>
<evidence type="ECO:0000313" key="9">
    <source>
        <dbReference type="Proteomes" id="UP001595851"/>
    </source>
</evidence>
<proteinExistence type="inferred from homology"/>
<keyword evidence="9" id="KW-1185">Reference proteome</keyword>
<dbReference type="Pfam" id="PF02775">
    <property type="entry name" value="TPP_enzyme_C"/>
    <property type="match status" value="1"/>
</dbReference>
<dbReference type="Gene3D" id="3.40.50.970">
    <property type="match status" value="2"/>
</dbReference>
<sequence length="573" mass="61778">MRKTVGSITGKPGKGGMMSETISGGHLVAKALKAEGVDVIYTLCGGHIIDIYDGCVDEGIEVIDVRHEQVAAHAADGYARVTGKPGCAVVTAGPGTTDAVTGVANAFRAESPMLLIGGQGALSQHKMGSLQDLPHVDMMTPITKFAATVPSTERVADIVSMAFRECYHGAPGPSFLEIPRDVLDAKVPLEKARIPEPGRYRASTRQAGDPEAIERLADLLAHADKPCILLGSQVWTCRATDAAIDFVRALNVPAYMNGSGRGTLPPGDPHHFQLSRRYAFTEADLIIIVGTPFDFRMGYGKRLSPTATVVQIDLDYRTVGKNRDIDLGIVGDAGLVLAAAAQAASGRVENAAARRKEWLEELRAVETKAYDKRLPRQLSDASPIDPYRLVHEINEFLTEDTIYIGDGGDIVTFSGQVVQPKSPGHWMDPGPLGTLGVGMAFAMAAKQARRDKEVLCLFGDGAFSLTGWDFETMVRFDLPFIGVIGNNSSMNQIRYGQAVKYGEDRARVGNTLGDIRYGEFAKLLGGHGEEVRDPAEIRPALERARESGKPSLINVWVDPEVYAPGTMNQTMYK</sequence>
<evidence type="ECO:0000256" key="2">
    <source>
        <dbReference type="ARBA" id="ARBA00007812"/>
    </source>
</evidence>
<feature type="domain" description="Thiamine pyrophosphate enzyme TPP-binding" evidence="6">
    <location>
        <begin position="406"/>
        <end position="555"/>
    </location>
</feature>
<dbReference type="EMBL" id="JBHSBI010000001">
    <property type="protein sequence ID" value="MFC4005775.1"/>
    <property type="molecule type" value="Genomic_DNA"/>
</dbReference>
<evidence type="ECO:0000259" key="6">
    <source>
        <dbReference type="Pfam" id="PF02775"/>
    </source>
</evidence>
<dbReference type="InterPro" id="IPR029061">
    <property type="entry name" value="THDP-binding"/>
</dbReference>
<dbReference type="PANTHER" id="PTHR18968:SF166">
    <property type="entry name" value="2-HYDROXYACYL-COA LYASE 2"/>
    <property type="match status" value="1"/>
</dbReference>
<dbReference type="InterPro" id="IPR045229">
    <property type="entry name" value="TPP_enz"/>
</dbReference>
<dbReference type="SUPFAM" id="SSF52518">
    <property type="entry name" value="Thiamin diphosphate-binding fold (THDP-binding)"/>
    <property type="match status" value="2"/>
</dbReference>
<comment type="caution">
    <text evidence="8">The sequence shown here is derived from an EMBL/GenBank/DDBJ whole genome shotgun (WGS) entry which is preliminary data.</text>
</comment>
<dbReference type="InterPro" id="IPR012001">
    <property type="entry name" value="Thiamin_PyroP_enz_TPP-bd_dom"/>
</dbReference>
<dbReference type="CDD" id="cd02004">
    <property type="entry name" value="TPP_BZL_OCoD_HPCL"/>
    <property type="match status" value="1"/>
</dbReference>
<keyword evidence="3 4" id="KW-0786">Thiamine pyrophosphate</keyword>
<dbReference type="RefSeq" id="WP_379525948.1">
    <property type="nucleotide sequence ID" value="NZ_JBHSBI010000001.1"/>
</dbReference>
<dbReference type="InterPro" id="IPR011766">
    <property type="entry name" value="TPP_enzyme_TPP-bd"/>
</dbReference>
<evidence type="ECO:0000259" key="7">
    <source>
        <dbReference type="Pfam" id="PF02776"/>
    </source>
</evidence>
<dbReference type="Gene3D" id="3.40.50.1220">
    <property type="entry name" value="TPP-binding domain"/>
    <property type="match status" value="1"/>
</dbReference>
<accession>A0ABV8FYK6</accession>
<gene>
    <name evidence="8" type="ORF">ACFOY2_00975</name>
</gene>
<protein>
    <submittedName>
        <fullName evidence="8">Thiamine pyrophosphate-binding protein</fullName>
    </submittedName>
</protein>
<dbReference type="InterPro" id="IPR012000">
    <property type="entry name" value="Thiamin_PyroP_enz_cen_dom"/>
</dbReference>
<dbReference type="Pfam" id="PF00205">
    <property type="entry name" value="TPP_enzyme_M"/>
    <property type="match status" value="1"/>
</dbReference>
<evidence type="ECO:0000256" key="1">
    <source>
        <dbReference type="ARBA" id="ARBA00001964"/>
    </source>
</evidence>
<feature type="domain" description="Thiamine pyrophosphate enzyme N-terminal TPP-binding" evidence="7">
    <location>
        <begin position="23"/>
        <end position="132"/>
    </location>
</feature>
<reference evidence="9" key="1">
    <citation type="journal article" date="2019" name="Int. J. Syst. Evol. Microbiol.">
        <title>The Global Catalogue of Microorganisms (GCM) 10K type strain sequencing project: providing services to taxonomists for standard genome sequencing and annotation.</title>
        <authorList>
            <consortium name="The Broad Institute Genomics Platform"/>
            <consortium name="The Broad Institute Genome Sequencing Center for Infectious Disease"/>
            <person name="Wu L."/>
            <person name="Ma J."/>
        </authorList>
    </citation>
    <scope>NUCLEOTIDE SEQUENCE [LARGE SCALE GENOMIC DNA]</scope>
    <source>
        <strain evidence="9">TBRC 1276</strain>
    </source>
</reference>
<dbReference type="PANTHER" id="PTHR18968">
    <property type="entry name" value="THIAMINE PYROPHOSPHATE ENZYMES"/>
    <property type="match status" value="1"/>
</dbReference>
<organism evidence="8 9">
    <name type="scientific">Nonomuraea purpurea</name>
    <dbReference type="NCBI Taxonomy" id="1849276"/>
    <lineage>
        <taxon>Bacteria</taxon>
        <taxon>Bacillati</taxon>
        <taxon>Actinomycetota</taxon>
        <taxon>Actinomycetes</taxon>
        <taxon>Streptosporangiales</taxon>
        <taxon>Streptosporangiaceae</taxon>
        <taxon>Nonomuraea</taxon>
    </lineage>
</organism>
<name>A0ABV8FYK6_9ACTN</name>
<comment type="cofactor">
    <cofactor evidence="1">
        <name>thiamine diphosphate</name>
        <dbReference type="ChEBI" id="CHEBI:58937"/>
    </cofactor>
</comment>
<dbReference type="SUPFAM" id="SSF52467">
    <property type="entry name" value="DHS-like NAD/FAD-binding domain"/>
    <property type="match status" value="1"/>
</dbReference>
<evidence type="ECO:0000259" key="5">
    <source>
        <dbReference type="Pfam" id="PF00205"/>
    </source>
</evidence>
<dbReference type="Pfam" id="PF02776">
    <property type="entry name" value="TPP_enzyme_N"/>
    <property type="match status" value="1"/>
</dbReference>
<evidence type="ECO:0000256" key="4">
    <source>
        <dbReference type="RuleBase" id="RU362132"/>
    </source>
</evidence>
<comment type="similarity">
    <text evidence="2 4">Belongs to the TPP enzyme family.</text>
</comment>
<dbReference type="CDD" id="cd07035">
    <property type="entry name" value="TPP_PYR_POX_like"/>
    <property type="match status" value="1"/>
</dbReference>
<dbReference type="InterPro" id="IPR029035">
    <property type="entry name" value="DHS-like_NAD/FAD-binding_dom"/>
</dbReference>